<comment type="caution">
    <text evidence="3">The sequence shown here is derived from an EMBL/GenBank/DDBJ whole genome shotgun (WGS) entry which is preliminary data.</text>
</comment>
<accession>A0A3D8P601</accession>
<dbReference type="Proteomes" id="UP000256329">
    <property type="component" value="Unassembled WGS sequence"/>
</dbReference>
<dbReference type="InterPro" id="IPR045584">
    <property type="entry name" value="Pilin-like"/>
</dbReference>
<dbReference type="PROSITE" id="PS00409">
    <property type="entry name" value="PROKAR_NTER_METHYL"/>
    <property type="match status" value="1"/>
</dbReference>
<name>A0A3D8P601_9THEO</name>
<keyword evidence="2" id="KW-0472">Membrane</keyword>
<keyword evidence="2" id="KW-0812">Transmembrane</keyword>
<evidence type="ECO:0000313" key="3">
    <source>
        <dbReference type="EMBL" id="RDV83274.1"/>
    </source>
</evidence>
<evidence type="ECO:0000256" key="1">
    <source>
        <dbReference type="SAM" id="MobiDB-lite"/>
    </source>
</evidence>
<dbReference type="EMBL" id="QSLN01000006">
    <property type="protein sequence ID" value="RDV83274.1"/>
    <property type="molecule type" value="Genomic_DNA"/>
</dbReference>
<evidence type="ECO:0000256" key="2">
    <source>
        <dbReference type="SAM" id="Phobius"/>
    </source>
</evidence>
<feature type="transmembrane region" description="Helical" evidence="2">
    <location>
        <begin position="29"/>
        <end position="52"/>
    </location>
</feature>
<feature type="region of interest" description="Disordered" evidence="1">
    <location>
        <begin position="172"/>
        <end position="191"/>
    </location>
</feature>
<dbReference type="NCBIfam" id="TIGR02532">
    <property type="entry name" value="IV_pilin_GFxxxE"/>
    <property type="match status" value="1"/>
</dbReference>
<keyword evidence="2" id="KW-1133">Transmembrane helix</keyword>
<dbReference type="SUPFAM" id="SSF54523">
    <property type="entry name" value="Pili subunits"/>
    <property type="match status" value="1"/>
</dbReference>
<dbReference type="InterPro" id="IPR012902">
    <property type="entry name" value="N_methyl_site"/>
</dbReference>
<evidence type="ECO:0000313" key="4">
    <source>
        <dbReference type="Proteomes" id="UP000256329"/>
    </source>
</evidence>
<keyword evidence="4" id="KW-1185">Reference proteome</keyword>
<gene>
    <name evidence="3" type="ORF">DXX99_05725</name>
</gene>
<protein>
    <submittedName>
        <fullName evidence="3">Type II secretion system protein</fullName>
    </submittedName>
</protein>
<dbReference type="AlphaFoldDB" id="A0A3D8P601"/>
<reference evidence="3 4" key="1">
    <citation type="submission" date="2018-08" db="EMBL/GenBank/DDBJ databases">
        <title>Form III RuBisCO-mediated autotrophy in Thermodesulfobium bacteria.</title>
        <authorList>
            <person name="Toshchakov S.V."/>
            <person name="Kublanov I.V."/>
            <person name="Frolov E."/>
            <person name="Bonch-Osmolovskaya E.A."/>
            <person name="Tourova T.P."/>
            <person name="Chernych N.A."/>
            <person name="Lebedinsky A.V."/>
        </authorList>
    </citation>
    <scope>NUCLEOTIDE SEQUENCE [LARGE SCALE GENOMIC DNA]</scope>
    <source>
        <strain evidence="3 4">SR</strain>
    </source>
</reference>
<dbReference type="Pfam" id="PF07963">
    <property type="entry name" value="N_methyl"/>
    <property type="match status" value="1"/>
</dbReference>
<organism evidence="3 4">
    <name type="scientific">Ammonifex thiophilus</name>
    <dbReference type="NCBI Taxonomy" id="444093"/>
    <lineage>
        <taxon>Bacteria</taxon>
        <taxon>Bacillati</taxon>
        <taxon>Bacillota</taxon>
        <taxon>Clostridia</taxon>
        <taxon>Thermoanaerobacterales</taxon>
        <taxon>Thermoanaerobacteraceae</taxon>
        <taxon>Ammonifex</taxon>
    </lineage>
</organism>
<sequence>MLSRPFLGERDLAVVCFAARVLKRREGGFSLLELVVVLAISAILVSGLFLSWRRCLSHQVLQTSSVELLQEVRLAQEQALSTGETWEVRFYRKGKAHFYGIWREGESEPWREKELPQSVVIHATSFRRQGDYRYVRFAGRSTTFDAGTVVLRSGKDYRFLVVSSKGRIRLDTKPPGGWPESPEEWQRKWPL</sequence>
<proteinExistence type="predicted"/>